<sequence length="89" mass="10022">MSRKSAYTLKARDPDFAAAWDAALTCARNIRQVDEVQEVHNSRTSLSQGDKARRGAPSKSSTAQLRRIDELRRDRFFAGLPRLGQPPPR</sequence>
<dbReference type="RefSeq" id="WP_187709571.1">
    <property type="nucleotide sequence ID" value="NZ_CP060782.1"/>
</dbReference>
<accession>A0ABX6TBI6</accession>
<evidence type="ECO:0000256" key="1">
    <source>
        <dbReference type="SAM" id="MobiDB-lite"/>
    </source>
</evidence>
<evidence type="ECO:0000313" key="2">
    <source>
        <dbReference type="EMBL" id="QNP46618.1"/>
    </source>
</evidence>
<reference evidence="2 3" key="1">
    <citation type="submission" date="2020-08" db="EMBL/GenBank/DDBJ databases">
        <title>Genome sequence of Sphingomonas sediminicola KACC 15039T.</title>
        <authorList>
            <person name="Hyun D.-W."/>
            <person name="Bae J.-W."/>
        </authorList>
    </citation>
    <scope>NUCLEOTIDE SEQUENCE [LARGE SCALE GENOMIC DNA]</scope>
    <source>
        <strain evidence="2 3">KACC 15039</strain>
    </source>
</reference>
<evidence type="ECO:0000313" key="3">
    <source>
        <dbReference type="Proteomes" id="UP000516105"/>
    </source>
</evidence>
<evidence type="ECO:0008006" key="4">
    <source>
        <dbReference type="Google" id="ProtNLM"/>
    </source>
</evidence>
<feature type="region of interest" description="Disordered" evidence="1">
    <location>
        <begin position="37"/>
        <end position="65"/>
    </location>
</feature>
<keyword evidence="3" id="KW-1185">Reference proteome</keyword>
<protein>
    <recommendedName>
        <fullName evidence="4">Transposase</fullName>
    </recommendedName>
</protein>
<gene>
    <name evidence="2" type="ORF">H9L14_05790</name>
</gene>
<name>A0ABX6TBI6_9SPHN</name>
<proteinExistence type="predicted"/>
<organism evidence="2 3">
    <name type="scientific">Sphingomonas sediminicola</name>
    <dbReference type="NCBI Taxonomy" id="386874"/>
    <lineage>
        <taxon>Bacteria</taxon>
        <taxon>Pseudomonadati</taxon>
        <taxon>Pseudomonadota</taxon>
        <taxon>Alphaproteobacteria</taxon>
        <taxon>Sphingomonadales</taxon>
        <taxon>Sphingomonadaceae</taxon>
        <taxon>Sphingomonas</taxon>
    </lineage>
</organism>
<dbReference type="EMBL" id="CP060782">
    <property type="protein sequence ID" value="QNP46618.1"/>
    <property type="molecule type" value="Genomic_DNA"/>
</dbReference>
<dbReference type="Proteomes" id="UP000516105">
    <property type="component" value="Chromosome"/>
</dbReference>